<organism evidence="2 3">
    <name type="scientific">Vibrio viridaestus</name>
    <dbReference type="NCBI Taxonomy" id="2487322"/>
    <lineage>
        <taxon>Bacteria</taxon>
        <taxon>Pseudomonadati</taxon>
        <taxon>Pseudomonadota</taxon>
        <taxon>Gammaproteobacteria</taxon>
        <taxon>Vibrionales</taxon>
        <taxon>Vibrionaceae</taxon>
        <taxon>Vibrio</taxon>
    </lineage>
</organism>
<proteinExistence type="predicted"/>
<keyword evidence="3" id="KW-1185">Reference proteome</keyword>
<dbReference type="AlphaFoldDB" id="A0A3N9TXJ4"/>
<name>A0A3N9TXJ4_9VIBR</name>
<protein>
    <recommendedName>
        <fullName evidence="4">Pilus assembly protein PilN</fullName>
    </recommendedName>
</protein>
<reference evidence="2 3" key="1">
    <citation type="submission" date="2018-11" db="EMBL/GenBank/DDBJ databases">
        <title>Vibrio LJC006 sp. nov., isolated from seawater during the bloom of the enteromorpha.</title>
        <authorList>
            <person name="Liang J."/>
        </authorList>
    </citation>
    <scope>NUCLEOTIDE SEQUENCE [LARGE SCALE GENOMIC DNA]</scope>
    <source>
        <strain evidence="2 3">LJC006</strain>
    </source>
</reference>
<gene>
    <name evidence="2" type="ORF">EES38_18805</name>
</gene>
<evidence type="ECO:0008006" key="4">
    <source>
        <dbReference type="Google" id="ProtNLM"/>
    </source>
</evidence>
<sequence length="177" mass="20902">MSHSINFINWRQHQTLFRKRSLFSTLAIVAILSCSIEFISYGYWQNEQVKQQYYYQQLSWLQREQSQLAAELSEQYAVSAQFQQSLAIHRELKRQQQLLPDLLTTLSHSVSSQLALRRFTQTGERIVVDGEFTQPEIFRQFIEALTLKSRGREITIENVQSNKHSLNQKFRLVMNSE</sequence>
<accession>A0A3N9TXJ4</accession>
<keyword evidence="1" id="KW-0472">Membrane</keyword>
<evidence type="ECO:0000313" key="2">
    <source>
        <dbReference type="EMBL" id="RQW61652.1"/>
    </source>
</evidence>
<dbReference type="RefSeq" id="WP_124938751.1">
    <property type="nucleotide sequence ID" value="NZ_RJVQ01000011.1"/>
</dbReference>
<keyword evidence="1" id="KW-0812">Transmembrane</keyword>
<dbReference type="EMBL" id="RJVQ01000011">
    <property type="protein sequence ID" value="RQW61652.1"/>
    <property type="molecule type" value="Genomic_DNA"/>
</dbReference>
<dbReference type="Proteomes" id="UP000281112">
    <property type="component" value="Unassembled WGS sequence"/>
</dbReference>
<keyword evidence="1" id="KW-1133">Transmembrane helix</keyword>
<feature type="transmembrane region" description="Helical" evidence="1">
    <location>
        <begin position="21"/>
        <end position="44"/>
    </location>
</feature>
<evidence type="ECO:0000256" key="1">
    <source>
        <dbReference type="SAM" id="Phobius"/>
    </source>
</evidence>
<evidence type="ECO:0000313" key="3">
    <source>
        <dbReference type="Proteomes" id="UP000281112"/>
    </source>
</evidence>
<comment type="caution">
    <text evidence="2">The sequence shown here is derived from an EMBL/GenBank/DDBJ whole genome shotgun (WGS) entry which is preliminary data.</text>
</comment>